<organism evidence="5 6">
    <name type="scientific">Vibrio quintilis</name>
    <dbReference type="NCBI Taxonomy" id="1117707"/>
    <lineage>
        <taxon>Bacteria</taxon>
        <taxon>Pseudomonadati</taxon>
        <taxon>Pseudomonadota</taxon>
        <taxon>Gammaproteobacteria</taxon>
        <taxon>Vibrionales</taxon>
        <taxon>Vibrionaceae</taxon>
        <taxon>Vibrio</taxon>
    </lineage>
</organism>
<dbReference type="InterPro" id="IPR000551">
    <property type="entry name" value="MerR-type_HTH_dom"/>
</dbReference>
<accession>A0A1M7YPT6</accession>
<dbReference type="InterPro" id="IPR009061">
    <property type="entry name" value="DNA-bd_dom_put_sf"/>
</dbReference>
<keyword evidence="6" id="KW-1185">Reference proteome</keyword>
<evidence type="ECO:0000313" key="5">
    <source>
        <dbReference type="EMBL" id="SHO54585.1"/>
    </source>
</evidence>
<dbReference type="GO" id="GO:0003677">
    <property type="term" value="F:DNA binding"/>
    <property type="evidence" value="ECO:0007669"/>
    <property type="project" value="UniProtKB-KW"/>
</dbReference>
<dbReference type="STRING" id="1117707.VQ7734_00299"/>
<dbReference type="PANTHER" id="PTHR30204">
    <property type="entry name" value="REDOX-CYCLING DRUG-SENSING TRANSCRIPTIONAL ACTIVATOR SOXR"/>
    <property type="match status" value="1"/>
</dbReference>
<dbReference type="EMBL" id="FRFG01000005">
    <property type="protein sequence ID" value="SHO54585.1"/>
    <property type="molecule type" value="Genomic_DNA"/>
</dbReference>
<evidence type="ECO:0000259" key="4">
    <source>
        <dbReference type="PROSITE" id="PS50937"/>
    </source>
</evidence>
<dbReference type="Proteomes" id="UP000184600">
    <property type="component" value="Unassembled WGS sequence"/>
</dbReference>
<dbReference type="GO" id="GO:0003700">
    <property type="term" value="F:DNA-binding transcription factor activity"/>
    <property type="evidence" value="ECO:0007669"/>
    <property type="project" value="InterPro"/>
</dbReference>
<feature type="domain" description="HTH merR-type" evidence="4">
    <location>
        <begin position="7"/>
        <end position="76"/>
    </location>
</feature>
<evidence type="ECO:0000256" key="1">
    <source>
        <dbReference type="ARBA" id="ARBA00023015"/>
    </source>
</evidence>
<dbReference type="SUPFAM" id="SSF46955">
    <property type="entry name" value="Putative DNA-binding domain"/>
    <property type="match status" value="1"/>
</dbReference>
<reference evidence="6" key="1">
    <citation type="submission" date="2016-12" db="EMBL/GenBank/DDBJ databases">
        <authorList>
            <person name="Rodrigo-Torres L."/>
            <person name="Arahal R.D."/>
            <person name="Lucena T."/>
        </authorList>
    </citation>
    <scope>NUCLEOTIDE SEQUENCE [LARGE SCALE GENOMIC DNA]</scope>
</reference>
<protein>
    <submittedName>
        <fullName evidence="5">HTH-type transcriptional repressor YcgE</fullName>
    </submittedName>
</protein>
<dbReference type="PROSITE" id="PS50937">
    <property type="entry name" value="HTH_MERR_2"/>
    <property type="match status" value="1"/>
</dbReference>
<evidence type="ECO:0000256" key="2">
    <source>
        <dbReference type="ARBA" id="ARBA00023125"/>
    </source>
</evidence>
<dbReference type="PANTHER" id="PTHR30204:SF67">
    <property type="entry name" value="HTH-TYPE TRANSCRIPTIONAL REGULATOR MLRA-RELATED"/>
    <property type="match status" value="1"/>
</dbReference>
<dbReference type="Pfam" id="PF13411">
    <property type="entry name" value="MerR_1"/>
    <property type="match status" value="1"/>
</dbReference>
<dbReference type="Gene3D" id="1.10.1660.10">
    <property type="match status" value="1"/>
</dbReference>
<dbReference type="RefSeq" id="WP_073579496.1">
    <property type="nucleotide sequence ID" value="NZ_AP024898.1"/>
</dbReference>
<dbReference type="InterPro" id="IPR047057">
    <property type="entry name" value="MerR_fam"/>
</dbReference>
<name>A0A1M7YPT6_9VIBR</name>
<dbReference type="CDD" id="cd01104">
    <property type="entry name" value="HTH_MlrA-CarA"/>
    <property type="match status" value="1"/>
</dbReference>
<evidence type="ECO:0000313" key="6">
    <source>
        <dbReference type="Proteomes" id="UP000184600"/>
    </source>
</evidence>
<evidence type="ECO:0000256" key="3">
    <source>
        <dbReference type="ARBA" id="ARBA00023163"/>
    </source>
</evidence>
<proteinExistence type="predicted"/>
<keyword evidence="3" id="KW-0804">Transcription</keyword>
<dbReference type="AlphaFoldDB" id="A0A1M7YPT6"/>
<keyword evidence="1" id="KW-0805">Transcription regulation</keyword>
<keyword evidence="2" id="KW-0238">DNA-binding</keyword>
<sequence length="271" mass="30455">MDSEEKLYAIREVSEITGVKPVTLRAWQRRYHLIEPKRTQKGHRLFDEQDIQTIQNIRQWLAKGISIGKVAQLIKNTTEDVSLVADSATNLDECEQLLDALSQLNRGRAEEVIASAFRMYPLAIVEAQFIIPVVNILETMKGSQKSVRKSLFQSLITTHLSWMVTVENKASSLGKCLCVSFDPAGSVWAWLHTVKLAEKGYYLVMLDGVEDVSGLSGHVSHHQFNKVDFYSNKSLTIKQQRAIHEFSESFTGEGVSCSGMLTQLHQELGDS</sequence>
<dbReference type="SMART" id="SM00422">
    <property type="entry name" value="HTH_MERR"/>
    <property type="match status" value="1"/>
</dbReference>
<dbReference type="OrthoDB" id="9800334at2"/>
<gene>
    <name evidence="5" type="primary">ycgE</name>
    <name evidence="5" type="ORF">VQ7734_00299</name>
</gene>